<evidence type="ECO:0000313" key="2">
    <source>
        <dbReference type="Proteomes" id="UP000019132"/>
    </source>
</evidence>
<proteinExistence type="predicted"/>
<dbReference type="EMBL" id="ADOS01000799">
    <property type="status" value="NOT_ANNOTATED_CDS"/>
    <property type="molecule type" value="Genomic_DNA"/>
</dbReference>
<dbReference type="OMA" id="WCVARST"/>
<reference evidence="2" key="2">
    <citation type="submission" date="2010-04" db="EMBL/GenBank/DDBJ databases">
        <authorList>
            <person name="Buell R."/>
            <person name="Hamilton J."/>
            <person name="Hostetler J."/>
        </authorList>
    </citation>
    <scope>NUCLEOTIDE SEQUENCE [LARGE SCALE GENOMIC DNA]</scope>
    <source>
        <strain evidence="2">DAOM:BR144</strain>
    </source>
</reference>
<dbReference type="AlphaFoldDB" id="K3XDB3"/>
<protein>
    <submittedName>
        <fullName evidence="1">Uncharacterized protein</fullName>
    </submittedName>
</protein>
<dbReference type="InParanoid" id="K3XDB3"/>
<keyword evidence="2" id="KW-1185">Reference proteome</keyword>
<dbReference type="Proteomes" id="UP000019132">
    <property type="component" value="Unassembled WGS sequence"/>
</dbReference>
<dbReference type="VEuPathDB" id="FungiDB:PYU1_G015181"/>
<organism evidence="1 2">
    <name type="scientific">Globisporangium ultimum (strain ATCC 200006 / CBS 805.95 / DAOM BR144)</name>
    <name type="common">Pythium ultimum</name>
    <dbReference type="NCBI Taxonomy" id="431595"/>
    <lineage>
        <taxon>Eukaryota</taxon>
        <taxon>Sar</taxon>
        <taxon>Stramenopiles</taxon>
        <taxon>Oomycota</taxon>
        <taxon>Peronosporomycetes</taxon>
        <taxon>Pythiales</taxon>
        <taxon>Pythiaceae</taxon>
        <taxon>Globisporangium</taxon>
    </lineage>
</organism>
<reference evidence="2" key="1">
    <citation type="journal article" date="2010" name="Genome Biol.">
        <title>Genome sequence of the necrotrophic plant pathogen Pythium ultimum reveals original pathogenicity mechanisms and effector repertoire.</title>
        <authorList>
            <person name="Levesque C.A."/>
            <person name="Brouwer H."/>
            <person name="Cano L."/>
            <person name="Hamilton J.P."/>
            <person name="Holt C."/>
            <person name="Huitema E."/>
            <person name="Raffaele S."/>
            <person name="Robideau G.P."/>
            <person name="Thines M."/>
            <person name="Win J."/>
            <person name="Zerillo M.M."/>
            <person name="Beakes G.W."/>
            <person name="Boore J.L."/>
            <person name="Busam D."/>
            <person name="Dumas B."/>
            <person name="Ferriera S."/>
            <person name="Fuerstenberg S.I."/>
            <person name="Gachon C.M."/>
            <person name="Gaulin E."/>
            <person name="Govers F."/>
            <person name="Grenville-Briggs L."/>
            <person name="Horner N."/>
            <person name="Hostetler J."/>
            <person name="Jiang R.H."/>
            <person name="Johnson J."/>
            <person name="Krajaejun T."/>
            <person name="Lin H."/>
            <person name="Meijer H.J."/>
            <person name="Moore B."/>
            <person name="Morris P."/>
            <person name="Phuntmart V."/>
            <person name="Puiu D."/>
            <person name="Shetty J."/>
            <person name="Stajich J.E."/>
            <person name="Tripathy S."/>
            <person name="Wawra S."/>
            <person name="van West P."/>
            <person name="Whitty B.R."/>
            <person name="Coutinho P.M."/>
            <person name="Henrissat B."/>
            <person name="Martin F."/>
            <person name="Thomas P.D."/>
            <person name="Tyler B.M."/>
            <person name="De Vries R.P."/>
            <person name="Kamoun S."/>
            <person name="Yandell M."/>
            <person name="Tisserat N."/>
            <person name="Buell C.R."/>
        </authorList>
    </citation>
    <scope>NUCLEOTIDE SEQUENCE</scope>
    <source>
        <strain evidence="2">DAOM:BR144</strain>
    </source>
</reference>
<sequence length="111" mass="11836">PDAPDVAEGFPPPILPEIPLAATPPLAVSVATADTVLEIVVSTPMEIHAKIPSSTESPRRTYSMIGSNPDAADSEKMLSAELSVMAWVFTAYLDVASTSVIRSWSKKIWPT</sequence>
<dbReference type="eggNOG" id="ENOG502SYJZ">
    <property type="taxonomic scope" value="Eukaryota"/>
</dbReference>
<accession>K3XDB3</accession>
<evidence type="ECO:0000313" key="1">
    <source>
        <dbReference type="EnsemblProtists" id="PYU1_T015212"/>
    </source>
</evidence>
<name>K3XDB3_GLOUD</name>
<dbReference type="HOGENOM" id="CLU_156902_0_0_1"/>
<dbReference type="EnsemblProtists" id="PYU1_T015212">
    <property type="protein sequence ID" value="PYU1_T015212"/>
    <property type="gene ID" value="PYU1_G015181"/>
</dbReference>
<reference evidence="1" key="3">
    <citation type="submission" date="2015-02" db="UniProtKB">
        <authorList>
            <consortium name="EnsemblProtists"/>
        </authorList>
    </citation>
    <scope>IDENTIFICATION</scope>
    <source>
        <strain evidence="1">DAOM BR144</strain>
    </source>
</reference>